<organism evidence="1 2">
    <name type="scientific">Hibiscus syriacus</name>
    <name type="common">Rose of Sharon</name>
    <dbReference type="NCBI Taxonomy" id="106335"/>
    <lineage>
        <taxon>Eukaryota</taxon>
        <taxon>Viridiplantae</taxon>
        <taxon>Streptophyta</taxon>
        <taxon>Embryophyta</taxon>
        <taxon>Tracheophyta</taxon>
        <taxon>Spermatophyta</taxon>
        <taxon>Magnoliopsida</taxon>
        <taxon>eudicotyledons</taxon>
        <taxon>Gunneridae</taxon>
        <taxon>Pentapetalae</taxon>
        <taxon>rosids</taxon>
        <taxon>malvids</taxon>
        <taxon>Malvales</taxon>
        <taxon>Malvaceae</taxon>
        <taxon>Malvoideae</taxon>
        <taxon>Hibiscus</taxon>
    </lineage>
</organism>
<dbReference type="EMBL" id="VEPZ02000935">
    <property type="protein sequence ID" value="KAE8709499.1"/>
    <property type="molecule type" value="Genomic_DNA"/>
</dbReference>
<dbReference type="AlphaFoldDB" id="A0A6A3B326"/>
<keyword evidence="2" id="KW-1185">Reference proteome</keyword>
<dbReference type="Proteomes" id="UP000436088">
    <property type="component" value="Unassembled WGS sequence"/>
</dbReference>
<sequence>MPRFKGNSKSKRFLPMSLFERFREAVFRIIMLSHTRPHPIAGLARRQSPEVPPDGRCSP</sequence>
<gene>
    <name evidence="1" type="ORF">F3Y22_tig00110330pilonHSYRG00054</name>
</gene>
<evidence type="ECO:0000313" key="1">
    <source>
        <dbReference type="EMBL" id="KAE8709499.1"/>
    </source>
</evidence>
<name>A0A6A3B326_HIBSY</name>
<evidence type="ECO:0000313" key="2">
    <source>
        <dbReference type="Proteomes" id="UP000436088"/>
    </source>
</evidence>
<protein>
    <submittedName>
        <fullName evidence="1">WEB family protein</fullName>
    </submittedName>
</protein>
<proteinExistence type="predicted"/>
<accession>A0A6A3B326</accession>
<reference evidence="1" key="1">
    <citation type="submission" date="2019-09" db="EMBL/GenBank/DDBJ databases">
        <title>Draft genome information of white flower Hibiscus syriacus.</title>
        <authorList>
            <person name="Kim Y.-M."/>
        </authorList>
    </citation>
    <scope>NUCLEOTIDE SEQUENCE [LARGE SCALE GENOMIC DNA]</scope>
    <source>
        <strain evidence="1">YM2019G1</strain>
    </source>
</reference>
<comment type="caution">
    <text evidence="1">The sequence shown here is derived from an EMBL/GenBank/DDBJ whole genome shotgun (WGS) entry which is preliminary data.</text>
</comment>